<organism evidence="2 3">
    <name type="scientific">Onychostoma macrolepis</name>
    <dbReference type="NCBI Taxonomy" id="369639"/>
    <lineage>
        <taxon>Eukaryota</taxon>
        <taxon>Metazoa</taxon>
        <taxon>Chordata</taxon>
        <taxon>Craniata</taxon>
        <taxon>Vertebrata</taxon>
        <taxon>Euteleostomi</taxon>
        <taxon>Actinopterygii</taxon>
        <taxon>Neopterygii</taxon>
        <taxon>Teleostei</taxon>
        <taxon>Ostariophysi</taxon>
        <taxon>Cypriniformes</taxon>
        <taxon>Cyprinidae</taxon>
        <taxon>Acrossocheilinae</taxon>
        <taxon>Onychostoma</taxon>
    </lineage>
</organism>
<feature type="coiled-coil region" evidence="1">
    <location>
        <begin position="82"/>
        <end position="148"/>
    </location>
</feature>
<dbReference type="OrthoDB" id="10260387at2759"/>
<name>A0A7J6C8B0_9TELE</name>
<gene>
    <name evidence="2" type="ORF">G5714_016309</name>
</gene>
<reference evidence="2 3" key="1">
    <citation type="submission" date="2020-04" db="EMBL/GenBank/DDBJ databases">
        <title>Chromosome-level genome assembly of a cyprinid fish Onychostoma macrolepis by integration of Nanopore Sequencing, Bionano and Hi-C technology.</title>
        <authorList>
            <person name="Wang D."/>
        </authorList>
    </citation>
    <scope>NUCLEOTIDE SEQUENCE [LARGE SCALE GENOMIC DNA]</scope>
    <source>
        <strain evidence="2">SWU-2019</strain>
        <tissue evidence="2">Muscle</tissue>
    </source>
</reference>
<proteinExistence type="predicted"/>
<keyword evidence="3" id="KW-1185">Reference proteome</keyword>
<evidence type="ECO:0000256" key="1">
    <source>
        <dbReference type="SAM" id="Coils"/>
    </source>
</evidence>
<comment type="caution">
    <text evidence="2">The sequence shown here is derived from an EMBL/GenBank/DDBJ whole genome shotgun (WGS) entry which is preliminary data.</text>
</comment>
<dbReference type="AlphaFoldDB" id="A0A7J6C8B0"/>
<evidence type="ECO:0000313" key="3">
    <source>
        <dbReference type="Proteomes" id="UP000579812"/>
    </source>
</evidence>
<protein>
    <submittedName>
        <fullName evidence="2">Uncharacterized protein</fullName>
    </submittedName>
</protein>
<accession>A0A7J6C8B0</accession>
<sequence>MNHFHTHNTCAVKDVKSVEEVSRPLNEGIVAICNICESLKKAHVSPTTGTCSNYNQIRKHIEDAEQCLKKSETMIKKKLGYLDECMEQLIREKQNAELQKKEKILALNNLLIKKKSAEESLKHSKAALEQAKKSVESANYAIRAHQDRMNTCDDVATAGTVLLAIPIIGWIAGPIMISEGERGFEEASNALRDAEWEKQIFQSQVRNCNEKVLHYERIISRAQTEIEQTGETLKRTGRKIEEVQKHLTGTAGIQQMVRRVVNLLSVLSGRVTVLERQTQRFILWQPVVKAMEDVMKAVVNIAQNRLLYSNGAPGLINTLKENVRGLLALCSSPSNSEYESYY</sequence>
<dbReference type="EMBL" id="JAAMOB010000016">
    <property type="protein sequence ID" value="KAF4103426.1"/>
    <property type="molecule type" value="Genomic_DNA"/>
</dbReference>
<evidence type="ECO:0000313" key="2">
    <source>
        <dbReference type="EMBL" id="KAF4103426.1"/>
    </source>
</evidence>
<keyword evidence="1" id="KW-0175">Coiled coil</keyword>
<dbReference type="Proteomes" id="UP000579812">
    <property type="component" value="Unassembled WGS sequence"/>
</dbReference>